<reference evidence="1 2" key="1">
    <citation type="submission" date="2021-10" db="EMBL/GenBank/DDBJ databases">
        <title>Alishewanella koreense sp. nov. isolated from seawater of southwestern coast in South Korea and the proposal for the reclassification of Rheinheimera perlucida and Rheinheimera tuosuensis as Arsukibacterium perlucida and Arsukibacterium tuosuensis.</title>
        <authorList>
            <person name="Kim K.H."/>
            <person name="Ruan W."/>
            <person name="Kim K.R."/>
            <person name="Baek J.H."/>
            <person name="Jeon C.O."/>
        </authorList>
    </citation>
    <scope>NUCLEOTIDE SEQUENCE [LARGE SCALE GENOMIC DNA]</scope>
    <source>
        <strain evidence="1 2">16-MA</strain>
    </source>
</reference>
<name>A0ABS8BZF8_9ALTE</name>
<accession>A0ABS8BZF8</accession>
<dbReference type="RefSeq" id="WP_226749424.1">
    <property type="nucleotide sequence ID" value="NZ_JAEINI020000001.1"/>
</dbReference>
<organism evidence="1 2">
    <name type="scientific">Alishewanella maricola</name>
    <dbReference type="NCBI Taxonomy" id="2795740"/>
    <lineage>
        <taxon>Bacteria</taxon>
        <taxon>Pseudomonadati</taxon>
        <taxon>Pseudomonadota</taxon>
        <taxon>Gammaproteobacteria</taxon>
        <taxon>Alteromonadales</taxon>
        <taxon>Alteromonadaceae</taxon>
        <taxon>Alishewanella</taxon>
    </lineage>
</organism>
<evidence type="ECO:0000313" key="1">
    <source>
        <dbReference type="EMBL" id="MCB5225328.1"/>
    </source>
</evidence>
<proteinExistence type="predicted"/>
<dbReference type="Proteomes" id="UP000633814">
    <property type="component" value="Unassembled WGS sequence"/>
</dbReference>
<gene>
    <name evidence="1" type="ORF">JAO78_000660</name>
</gene>
<sequence length="128" mass="14331">MDTAHGNYSLSVNGQIIFCDYSQGFNIEGVRKLTHDILVLASSMDEWVLFQNPEESAGIVHNAIVEMMSSYVKLQNAGCKAVAIVENSIFVNAGIRYHPKELTMPIRINKDGKMLLAWLETELKKPCE</sequence>
<comment type="caution">
    <text evidence="1">The sequence shown here is derived from an EMBL/GenBank/DDBJ whole genome shotgun (WGS) entry which is preliminary data.</text>
</comment>
<protein>
    <submittedName>
        <fullName evidence="1">Uncharacterized protein</fullName>
    </submittedName>
</protein>
<evidence type="ECO:0000313" key="2">
    <source>
        <dbReference type="Proteomes" id="UP000633814"/>
    </source>
</evidence>
<dbReference type="EMBL" id="JAEINI020000001">
    <property type="protein sequence ID" value="MCB5225328.1"/>
    <property type="molecule type" value="Genomic_DNA"/>
</dbReference>
<keyword evidence="2" id="KW-1185">Reference proteome</keyword>